<dbReference type="RefSeq" id="WP_095070888.1">
    <property type="nucleotide sequence ID" value="NZ_LT899436.1"/>
</dbReference>
<protein>
    <recommendedName>
        <fullName evidence="3">Anti-sigma factor</fullName>
    </recommendedName>
</protein>
<evidence type="ECO:0000313" key="1">
    <source>
        <dbReference type="EMBL" id="SNR15281.1"/>
    </source>
</evidence>
<sequence>MPKDIRNVVRDFEMENIELSQNHEARFLNKLEEAFPEKKKSFQWLYAVASIVVLLGLGIKFYPNHIESTKENVETEQVNLGEISPEMKKIEDYYLTAINYEIASLNETQNNKALLDEYFEKISKLDTDYKRLNQKLKKEGITNKTINSLITNLQLRLQLLIHLKDQLNDLQTKENNNESIVI</sequence>
<evidence type="ECO:0000313" key="2">
    <source>
        <dbReference type="Proteomes" id="UP000215214"/>
    </source>
</evidence>
<accession>A0A238U7W9</accession>
<dbReference type="EMBL" id="LT899436">
    <property type="protein sequence ID" value="SNR15281.1"/>
    <property type="molecule type" value="Genomic_DNA"/>
</dbReference>
<keyword evidence="2" id="KW-1185">Reference proteome</keyword>
<evidence type="ECO:0008006" key="3">
    <source>
        <dbReference type="Google" id="ProtNLM"/>
    </source>
</evidence>
<proteinExistence type="predicted"/>
<reference evidence="1 2" key="1">
    <citation type="submission" date="2017-07" db="EMBL/GenBank/DDBJ databases">
        <authorList>
            <person name="Sun Z.S."/>
            <person name="Albrecht U."/>
            <person name="Echele G."/>
            <person name="Lee C.C."/>
        </authorList>
    </citation>
    <scope>NUCLEOTIDE SEQUENCE [LARGE SCALE GENOMIC DNA]</scope>
    <source>
        <strain evidence="2">type strain: KCTC 22618</strain>
    </source>
</reference>
<dbReference type="AlphaFoldDB" id="A0A238U7W9"/>
<dbReference type="OrthoDB" id="1441018at2"/>
<gene>
    <name evidence="1" type="ORF">TJEJU_1552</name>
</gene>
<organism evidence="1 2">
    <name type="scientific">Tenacibaculum jejuense</name>
    <dbReference type="NCBI Taxonomy" id="584609"/>
    <lineage>
        <taxon>Bacteria</taxon>
        <taxon>Pseudomonadati</taxon>
        <taxon>Bacteroidota</taxon>
        <taxon>Flavobacteriia</taxon>
        <taxon>Flavobacteriales</taxon>
        <taxon>Flavobacteriaceae</taxon>
        <taxon>Tenacibaculum</taxon>
    </lineage>
</organism>
<dbReference type="KEGG" id="tje:TJEJU_1552"/>
<name>A0A238U7W9_9FLAO</name>
<dbReference type="Proteomes" id="UP000215214">
    <property type="component" value="Chromosome TJEJU"/>
</dbReference>